<dbReference type="InterPro" id="IPR029052">
    <property type="entry name" value="Metallo-depent_PP-like"/>
</dbReference>
<dbReference type="PANTHER" id="PTHR34990:SF1">
    <property type="entry name" value="UDP-2,3-DIACYLGLUCOSAMINE HYDROLASE"/>
    <property type="match status" value="1"/>
</dbReference>
<proteinExistence type="predicted"/>
<dbReference type="PANTHER" id="PTHR34990">
    <property type="entry name" value="UDP-2,3-DIACYLGLUCOSAMINE HYDROLASE-RELATED"/>
    <property type="match status" value="1"/>
</dbReference>
<gene>
    <name evidence="8" type="ORF">CEE37_11525</name>
</gene>
<evidence type="ECO:0000256" key="4">
    <source>
        <dbReference type="ARBA" id="ARBA00022801"/>
    </source>
</evidence>
<accession>A0A532UW87</accession>
<dbReference type="GO" id="GO:0008758">
    <property type="term" value="F:UDP-2,3-diacylglucosamine hydrolase activity"/>
    <property type="evidence" value="ECO:0007669"/>
    <property type="project" value="TreeGrafter"/>
</dbReference>
<dbReference type="InterPro" id="IPR004843">
    <property type="entry name" value="Calcineurin-like_PHP"/>
</dbReference>
<keyword evidence="5" id="KW-0472">Membrane</keyword>
<dbReference type="Pfam" id="PF00149">
    <property type="entry name" value="Metallophos"/>
    <property type="match status" value="1"/>
</dbReference>
<organism evidence="8 9">
    <name type="scientific">candidate division LCP-89 bacterium B3_LCP</name>
    <dbReference type="NCBI Taxonomy" id="2012998"/>
    <lineage>
        <taxon>Bacteria</taxon>
        <taxon>Pseudomonadati</taxon>
        <taxon>Bacteria division LCP-89</taxon>
    </lineage>
</organism>
<evidence type="ECO:0000256" key="5">
    <source>
        <dbReference type="ARBA" id="ARBA00023136"/>
    </source>
</evidence>
<feature type="domain" description="Calcineurin-like phosphoesterase" evidence="7">
    <location>
        <begin position="2"/>
        <end position="201"/>
    </location>
</feature>
<evidence type="ECO:0000256" key="1">
    <source>
        <dbReference type="ARBA" id="ARBA00022475"/>
    </source>
</evidence>
<protein>
    <recommendedName>
        <fullName evidence="7">Calcineurin-like phosphoesterase domain-containing protein</fullName>
    </recommendedName>
</protein>
<evidence type="ECO:0000256" key="3">
    <source>
        <dbReference type="ARBA" id="ARBA00022723"/>
    </source>
</evidence>
<dbReference type="CDD" id="cd07398">
    <property type="entry name" value="MPP_YbbF-LpxH"/>
    <property type="match status" value="1"/>
</dbReference>
<keyword evidence="6" id="KW-0464">Manganese</keyword>
<reference evidence="8 9" key="1">
    <citation type="submission" date="2017-06" db="EMBL/GenBank/DDBJ databases">
        <title>Novel microbial phyla capable of carbon fixation and sulfur reduction in deep-sea sediments.</title>
        <authorList>
            <person name="Huang J."/>
            <person name="Baker B."/>
            <person name="Wang Y."/>
        </authorList>
    </citation>
    <scope>NUCLEOTIDE SEQUENCE [LARGE SCALE GENOMIC DNA]</scope>
    <source>
        <strain evidence="8">B3_LCP</strain>
    </source>
</reference>
<evidence type="ECO:0000256" key="2">
    <source>
        <dbReference type="ARBA" id="ARBA00022519"/>
    </source>
</evidence>
<dbReference type="SUPFAM" id="SSF56300">
    <property type="entry name" value="Metallo-dependent phosphatases"/>
    <property type="match status" value="1"/>
</dbReference>
<keyword evidence="3" id="KW-0479">Metal-binding</keyword>
<name>A0A532UW87_UNCL8</name>
<dbReference type="GO" id="GO:0046872">
    <property type="term" value="F:metal ion binding"/>
    <property type="evidence" value="ECO:0007669"/>
    <property type="project" value="UniProtKB-KW"/>
</dbReference>
<sequence length="255" mass="29889">MILFISDAHLGTGSLESQQKRKLLLKELFDHYAPKLDRMVIIGDLFDFWFEWKHVILKKHFQVLFWLKELHERGVEIHFLAGNHDFALGSFLAEEVGVQVHMNEYSFNYDGKSFFALHGDGLAPADWGYRILKRVLRSRFNQKLYSYLHPNWAVDLALKSSRRSRNYSGRRWDIDGWAYSEAAEKYIRQGNDYVLFAHNHESILKPMGDGIYVNTGDWMKHFSYAEYANGKMELKYWGKPFIKAVEPSKVVTTTP</sequence>
<dbReference type="EMBL" id="NJBN01000008">
    <property type="protein sequence ID" value="TKJ39047.1"/>
    <property type="molecule type" value="Genomic_DNA"/>
</dbReference>
<keyword evidence="1" id="KW-1003">Cell membrane</keyword>
<keyword evidence="4" id="KW-0378">Hydrolase</keyword>
<dbReference type="InterPro" id="IPR043461">
    <property type="entry name" value="LpxH-like"/>
</dbReference>
<dbReference type="Proteomes" id="UP000319619">
    <property type="component" value="Unassembled WGS sequence"/>
</dbReference>
<evidence type="ECO:0000313" key="9">
    <source>
        <dbReference type="Proteomes" id="UP000319619"/>
    </source>
</evidence>
<dbReference type="GO" id="GO:0009245">
    <property type="term" value="P:lipid A biosynthetic process"/>
    <property type="evidence" value="ECO:0007669"/>
    <property type="project" value="TreeGrafter"/>
</dbReference>
<comment type="caution">
    <text evidence="8">The sequence shown here is derived from an EMBL/GenBank/DDBJ whole genome shotgun (WGS) entry which is preliminary data.</text>
</comment>
<keyword evidence="2" id="KW-0997">Cell inner membrane</keyword>
<evidence type="ECO:0000313" key="8">
    <source>
        <dbReference type="EMBL" id="TKJ39047.1"/>
    </source>
</evidence>
<dbReference type="GO" id="GO:0016020">
    <property type="term" value="C:membrane"/>
    <property type="evidence" value="ECO:0007669"/>
    <property type="project" value="GOC"/>
</dbReference>
<evidence type="ECO:0000256" key="6">
    <source>
        <dbReference type="ARBA" id="ARBA00023211"/>
    </source>
</evidence>
<dbReference type="AlphaFoldDB" id="A0A532UW87"/>
<dbReference type="Gene3D" id="3.60.21.10">
    <property type="match status" value="1"/>
</dbReference>
<evidence type="ECO:0000259" key="7">
    <source>
        <dbReference type="Pfam" id="PF00149"/>
    </source>
</evidence>